<dbReference type="GO" id="GO:0016036">
    <property type="term" value="P:cellular response to phosphate starvation"/>
    <property type="evidence" value="ECO:0007669"/>
    <property type="project" value="TreeGrafter"/>
</dbReference>
<dbReference type="GO" id="GO:0005886">
    <property type="term" value="C:plasma membrane"/>
    <property type="evidence" value="ECO:0007669"/>
    <property type="project" value="TreeGrafter"/>
</dbReference>
<sequence length="628" mass="73034">MSAEDEQELKLLADWEQEDDLQELRNDVRKVCEFFVDQLHDQSSLLTQYERTFDAQHDSWDALSRRHAKLGWLELHRHLLWLKDEHVEATAAFTDVQRKLSQIRAAQSWSPLDDASIDTFPSVDTIVRVLDKLELRMLHRFYSGNTRTMKHDLYPQHEDVAVWSGFYFGMHFGMMVVLFVWVIWDSVIDDSKHHNLWESSVMAVYRAIGVLVLLLWCWCVQVYVFTRFGIPFVAIFDWKPTKSVQFVSLVRHAVSVTIAYLVNLLLYYKALRGDLPTLVPPCVFPLLLYLFLLIKLVYPFKQRRSLLTTMWRVVASPWSIVRFREAYVGDIFTSLVRVFVDLAWSSCYFFSGWSYTYMMFTAMCDGGMVVVAGAFVEPSPTGLDVCTQSPTFHWMVVPLLSALPLWWRFCQNIRKYRETHRRFPYIPNAMKYACAQSVVLFAVFHPHWKHPDDDHMTTYQWCYLAACGVTTTYQYAWDVYMDWGLGGQRGFLRPRRLYPTWTYYVAMVVDCVLRFGWTLTLIPAKGYGPFPSNVQVYLDPILASAEVLRRSMWGLFRVEYEHTIHLSWTGKTSFVEEDASTADDDDDDSGCSEDDDEGDATYSCWVLVEILVVVTLVLVVAAVAILTR</sequence>
<keyword evidence="4 5" id="KW-0472">Membrane</keyword>
<feature type="transmembrane region" description="Helical" evidence="5">
    <location>
        <begin position="204"/>
        <end position="225"/>
    </location>
</feature>
<evidence type="ECO:0000259" key="6">
    <source>
        <dbReference type="PROSITE" id="PS51380"/>
    </source>
</evidence>
<evidence type="ECO:0000256" key="3">
    <source>
        <dbReference type="ARBA" id="ARBA00022989"/>
    </source>
</evidence>
<dbReference type="VEuPathDB" id="FungiDB:H257_00874"/>
<dbReference type="GO" id="GO:0000822">
    <property type="term" value="F:inositol hexakisphosphate binding"/>
    <property type="evidence" value="ECO:0007669"/>
    <property type="project" value="TreeGrafter"/>
</dbReference>
<feature type="transmembrane region" description="Helical" evidence="5">
    <location>
        <begin position="246"/>
        <end position="266"/>
    </location>
</feature>
<dbReference type="PANTHER" id="PTHR10783:SF103">
    <property type="entry name" value="SOLUTE CARRIER FAMILY 53 MEMBER 1"/>
    <property type="match status" value="1"/>
</dbReference>
<feature type="transmembrane region" description="Helical" evidence="5">
    <location>
        <begin position="501"/>
        <end position="522"/>
    </location>
</feature>
<feature type="transmembrane region" description="Helical" evidence="5">
    <location>
        <begin position="278"/>
        <end position="298"/>
    </location>
</feature>
<feature type="domain" description="EXS" evidence="6">
    <location>
        <begin position="388"/>
        <end position="589"/>
    </location>
</feature>
<dbReference type="Pfam" id="PF03124">
    <property type="entry name" value="EXS"/>
    <property type="match status" value="1"/>
</dbReference>
<feature type="transmembrane region" description="Helical" evidence="5">
    <location>
        <begin position="160"/>
        <end position="184"/>
    </location>
</feature>
<dbReference type="AlphaFoldDB" id="A0A6A5AJP8"/>
<evidence type="ECO:0000256" key="1">
    <source>
        <dbReference type="ARBA" id="ARBA00004141"/>
    </source>
</evidence>
<evidence type="ECO:0000256" key="4">
    <source>
        <dbReference type="ARBA" id="ARBA00023136"/>
    </source>
</evidence>
<dbReference type="PANTHER" id="PTHR10783">
    <property type="entry name" value="XENOTROPIC AND POLYTROPIC RETROVIRUS RECEPTOR 1-RELATED"/>
    <property type="match status" value="1"/>
</dbReference>
<dbReference type="Proteomes" id="UP000469452">
    <property type="component" value="Unassembled WGS sequence"/>
</dbReference>
<feature type="transmembrane region" description="Helical" evidence="5">
    <location>
        <begin position="458"/>
        <end position="480"/>
    </location>
</feature>
<dbReference type="GO" id="GO:0006817">
    <property type="term" value="P:phosphate ion transport"/>
    <property type="evidence" value="ECO:0007669"/>
    <property type="project" value="TreeGrafter"/>
</dbReference>
<comment type="subcellular location">
    <subcellularLocation>
        <location evidence="1">Membrane</location>
        <topology evidence="1">Multi-pass membrane protein</topology>
    </subcellularLocation>
</comment>
<dbReference type="EMBL" id="VJMI01011099">
    <property type="protein sequence ID" value="KAF0753738.1"/>
    <property type="molecule type" value="Genomic_DNA"/>
</dbReference>
<keyword evidence="3 5" id="KW-1133">Transmembrane helix</keyword>
<feature type="transmembrane region" description="Helical" evidence="5">
    <location>
        <begin position="605"/>
        <end position="626"/>
    </location>
</feature>
<feature type="transmembrane region" description="Helical" evidence="5">
    <location>
        <begin position="355"/>
        <end position="376"/>
    </location>
</feature>
<dbReference type="GO" id="GO:0005794">
    <property type="term" value="C:Golgi apparatus"/>
    <property type="evidence" value="ECO:0007669"/>
    <property type="project" value="TreeGrafter"/>
</dbReference>
<proteinExistence type="predicted"/>
<dbReference type="InterPro" id="IPR004342">
    <property type="entry name" value="EXS_C"/>
</dbReference>
<keyword evidence="2 5" id="KW-0812">Transmembrane</keyword>
<comment type="caution">
    <text evidence="7">The sequence shown here is derived from an EMBL/GenBank/DDBJ whole genome shotgun (WGS) entry which is preliminary data.</text>
</comment>
<dbReference type="PROSITE" id="PS51380">
    <property type="entry name" value="EXS"/>
    <property type="match status" value="1"/>
</dbReference>
<reference evidence="7 8" key="1">
    <citation type="submission" date="2019-06" db="EMBL/GenBank/DDBJ databases">
        <title>Genomics analysis of Aphanomyces spp. identifies a new class of oomycete effector associated with host adaptation.</title>
        <authorList>
            <person name="Gaulin E."/>
        </authorList>
    </citation>
    <scope>NUCLEOTIDE SEQUENCE [LARGE SCALE GENOMIC DNA]</scope>
    <source>
        <strain evidence="7 8">E</strain>
    </source>
</reference>
<name>A0A6A5AJP8_APHAT</name>
<feature type="transmembrane region" description="Helical" evidence="5">
    <location>
        <begin position="429"/>
        <end position="446"/>
    </location>
</feature>
<organism evidence="7 8">
    <name type="scientific">Aphanomyces astaci</name>
    <name type="common">Crayfish plague agent</name>
    <dbReference type="NCBI Taxonomy" id="112090"/>
    <lineage>
        <taxon>Eukaryota</taxon>
        <taxon>Sar</taxon>
        <taxon>Stramenopiles</taxon>
        <taxon>Oomycota</taxon>
        <taxon>Saprolegniomycetes</taxon>
        <taxon>Saprolegniales</taxon>
        <taxon>Verrucalvaceae</taxon>
        <taxon>Aphanomyces</taxon>
    </lineage>
</organism>
<accession>A0A6A5AJP8</accession>
<feature type="transmembrane region" description="Helical" evidence="5">
    <location>
        <begin position="391"/>
        <end position="409"/>
    </location>
</feature>
<gene>
    <name evidence="7" type="ORF">AaE_005601</name>
</gene>
<evidence type="ECO:0000313" key="8">
    <source>
        <dbReference type="Proteomes" id="UP000469452"/>
    </source>
</evidence>
<protein>
    <recommendedName>
        <fullName evidence="6">EXS domain-containing protein</fullName>
    </recommendedName>
</protein>
<evidence type="ECO:0000256" key="2">
    <source>
        <dbReference type="ARBA" id="ARBA00022692"/>
    </source>
</evidence>
<evidence type="ECO:0000313" key="7">
    <source>
        <dbReference type="EMBL" id="KAF0753738.1"/>
    </source>
</evidence>
<evidence type="ECO:0000256" key="5">
    <source>
        <dbReference type="SAM" id="Phobius"/>
    </source>
</evidence>